<dbReference type="GO" id="GO:0006508">
    <property type="term" value="P:proteolysis"/>
    <property type="evidence" value="ECO:0007669"/>
    <property type="project" value="UniProtKB-KW"/>
</dbReference>
<evidence type="ECO:0000313" key="10">
    <source>
        <dbReference type="Proteomes" id="UP000010471"/>
    </source>
</evidence>
<name>K9WJU0_9CYAN</name>
<evidence type="ECO:0000256" key="5">
    <source>
        <dbReference type="ARBA" id="ARBA00022989"/>
    </source>
</evidence>
<keyword evidence="9" id="KW-0378">Hydrolase</keyword>
<dbReference type="GO" id="GO:0016020">
    <property type="term" value="C:membrane"/>
    <property type="evidence" value="ECO:0007669"/>
    <property type="project" value="UniProtKB-SubCell"/>
</dbReference>
<dbReference type="PATRIC" id="fig|1173027.3.peg.5554"/>
<keyword evidence="4 7" id="KW-0812">Transmembrane</keyword>
<evidence type="ECO:0000256" key="6">
    <source>
        <dbReference type="ARBA" id="ARBA00023136"/>
    </source>
</evidence>
<keyword evidence="5 7" id="KW-1133">Transmembrane helix</keyword>
<protein>
    <submittedName>
        <fullName evidence="9">Zn-dependent protease</fullName>
    </submittedName>
</protein>
<feature type="transmembrane region" description="Helical" evidence="7">
    <location>
        <begin position="67"/>
        <end position="88"/>
    </location>
</feature>
<dbReference type="PANTHER" id="PTHR35864">
    <property type="entry name" value="ZINC METALLOPROTEASE MJ0611-RELATED"/>
    <property type="match status" value="1"/>
</dbReference>
<dbReference type="Proteomes" id="UP000010471">
    <property type="component" value="Chromosome"/>
</dbReference>
<feature type="transmembrane region" description="Helical" evidence="7">
    <location>
        <begin position="114"/>
        <end position="135"/>
    </location>
</feature>
<dbReference type="OrthoDB" id="9800627at2"/>
<keyword evidence="9" id="KW-0645">Protease</keyword>
<accession>K9WJU0</accession>
<feature type="domain" description="Peptidase M50" evidence="8">
    <location>
        <begin position="61"/>
        <end position="106"/>
    </location>
</feature>
<evidence type="ECO:0000256" key="1">
    <source>
        <dbReference type="ARBA" id="ARBA00001947"/>
    </source>
</evidence>
<dbReference type="Pfam" id="PF02163">
    <property type="entry name" value="Peptidase_M50"/>
    <property type="match status" value="1"/>
</dbReference>
<comment type="cofactor">
    <cofactor evidence="1">
        <name>Zn(2+)</name>
        <dbReference type="ChEBI" id="CHEBI:29105"/>
    </cofactor>
</comment>
<evidence type="ECO:0000256" key="7">
    <source>
        <dbReference type="SAM" id="Phobius"/>
    </source>
</evidence>
<keyword evidence="10" id="KW-1185">Reference proteome</keyword>
<sequence length="145" mass="15778">MGWYSIIFLCIGGIYWGQMPVNPSKFRSPKWGNILVSAAGPLLNLSLGILFLILLKVSSSSPLAELVSSQFLLLGARINLILFLFNLLPIPPLDGFHVFSEFFPSFKPLENSPYGLLALMIIFSTGLTSGLADVADLMIRAVSGM</sequence>
<dbReference type="STRING" id="1173027.Mic7113_5010"/>
<evidence type="ECO:0000313" key="9">
    <source>
        <dbReference type="EMBL" id="AFZ20670.1"/>
    </source>
</evidence>
<proteinExistence type="inferred from homology"/>
<keyword evidence="6 7" id="KW-0472">Membrane</keyword>
<feature type="transmembrane region" description="Helical" evidence="7">
    <location>
        <begin position="34"/>
        <end position="55"/>
    </location>
</feature>
<dbReference type="PANTHER" id="PTHR35864:SF1">
    <property type="entry name" value="ZINC METALLOPROTEASE YWHC-RELATED"/>
    <property type="match status" value="1"/>
</dbReference>
<organism evidence="9 10">
    <name type="scientific">Allocoleopsis franciscana PCC 7113</name>
    <dbReference type="NCBI Taxonomy" id="1173027"/>
    <lineage>
        <taxon>Bacteria</taxon>
        <taxon>Bacillati</taxon>
        <taxon>Cyanobacteriota</taxon>
        <taxon>Cyanophyceae</taxon>
        <taxon>Coleofasciculales</taxon>
        <taxon>Coleofasciculaceae</taxon>
        <taxon>Allocoleopsis</taxon>
        <taxon>Allocoleopsis franciscana</taxon>
    </lineage>
</organism>
<dbReference type="AlphaFoldDB" id="K9WJU0"/>
<dbReference type="InterPro" id="IPR052348">
    <property type="entry name" value="Metallopeptidase_M50B"/>
</dbReference>
<dbReference type="EMBL" id="CP003630">
    <property type="protein sequence ID" value="AFZ20670.1"/>
    <property type="molecule type" value="Genomic_DNA"/>
</dbReference>
<evidence type="ECO:0000256" key="2">
    <source>
        <dbReference type="ARBA" id="ARBA00004141"/>
    </source>
</evidence>
<evidence type="ECO:0000256" key="3">
    <source>
        <dbReference type="ARBA" id="ARBA00007931"/>
    </source>
</evidence>
<gene>
    <name evidence="9" type="ORF">Mic7113_5010</name>
</gene>
<comment type="similarity">
    <text evidence="3">Belongs to the peptidase M50B family.</text>
</comment>
<dbReference type="HOGENOM" id="CLU_086979_2_0_3"/>
<evidence type="ECO:0000259" key="8">
    <source>
        <dbReference type="Pfam" id="PF02163"/>
    </source>
</evidence>
<comment type="subcellular location">
    <subcellularLocation>
        <location evidence="2">Membrane</location>
        <topology evidence="2">Multi-pass membrane protein</topology>
    </subcellularLocation>
</comment>
<reference evidence="9 10" key="1">
    <citation type="submission" date="2012-06" db="EMBL/GenBank/DDBJ databases">
        <title>Finished chromosome of genome of Microcoleus sp. PCC 7113.</title>
        <authorList>
            <consortium name="US DOE Joint Genome Institute"/>
            <person name="Gugger M."/>
            <person name="Coursin T."/>
            <person name="Rippka R."/>
            <person name="Tandeau De Marsac N."/>
            <person name="Huntemann M."/>
            <person name="Wei C.-L."/>
            <person name="Han J."/>
            <person name="Detter J.C."/>
            <person name="Han C."/>
            <person name="Tapia R."/>
            <person name="Chen A."/>
            <person name="Kyrpides N."/>
            <person name="Mavromatis K."/>
            <person name="Markowitz V."/>
            <person name="Szeto E."/>
            <person name="Ivanova N."/>
            <person name="Pagani I."/>
            <person name="Pati A."/>
            <person name="Goodwin L."/>
            <person name="Nordberg H.P."/>
            <person name="Cantor M.N."/>
            <person name="Hua S.X."/>
            <person name="Woyke T."/>
            <person name="Kerfeld C.A."/>
        </authorList>
    </citation>
    <scope>NUCLEOTIDE SEQUENCE [LARGE SCALE GENOMIC DNA]</scope>
    <source>
        <strain evidence="9 10">PCC 7113</strain>
    </source>
</reference>
<dbReference type="KEGG" id="mic:Mic7113_5010"/>
<evidence type="ECO:0000256" key="4">
    <source>
        <dbReference type="ARBA" id="ARBA00022692"/>
    </source>
</evidence>
<dbReference type="GO" id="GO:0008233">
    <property type="term" value="F:peptidase activity"/>
    <property type="evidence" value="ECO:0007669"/>
    <property type="project" value="UniProtKB-KW"/>
</dbReference>
<dbReference type="InterPro" id="IPR008915">
    <property type="entry name" value="Peptidase_M50"/>
</dbReference>
<dbReference type="eggNOG" id="COG1994">
    <property type="taxonomic scope" value="Bacteria"/>
</dbReference>